<proteinExistence type="predicted"/>
<evidence type="ECO:0000256" key="2">
    <source>
        <dbReference type="ARBA" id="ARBA00022714"/>
    </source>
</evidence>
<evidence type="ECO:0000313" key="12">
    <source>
        <dbReference type="Proteomes" id="UP001187343"/>
    </source>
</evidence>
<dbReference type="Proteomes" id="UP001187343">
    <property type="component" value="Unassembled WGS sequence"/>
</dbReference>
<accession>A0AA88P7L1</accession>
<keyword evidence="7" id="KW-0411">Iron-sulfur</keyword>
<dbReference type="InterPro" id="IPR054716">
    <property type="entry name" value="Sol_Rieske_ferrdox_dom"/>
</dbReference>
<keyword evidence="12" id="KW-1185">Reference proteome</keyword>
<evidence type="ECO:0000256" key="6">
    <source>
        <dbReference type="ARBA" id="ARBA00023004"/>
    </source>
</evidence>
<dbReference type="FunFam" id="2.102.10.10:FF:000009">
    <property type="entry name" value="Rieske Fe-S domain containing"/>
    <property type="match status" value="1"/>
</dbReference>
<keyword evidence="3" id="KW-0479">Metal-binding</keyword>
<evidence type="ECO:0000256" key="5">
    <source>
        <dbReference type="ARBA" id="ARBA00022990"/>
    </source>
</evidence>
<feature type="compositionally biased region" description="Acidic residues" evidence="9">
    <location>
        <begin position="171"/>
        <end position="184"/>
    </location>
</feature>
<comment type="caution">
    <text evidence="11">The sequence shown here is derived from an EMBL/GenBank/DDBJ whole genome shotgun (WGS) entry which is preliminary data.</text>
</comment>
<dbReference type="GO" id="GO:0046872">
    <property type="term" value="F:metal ion binding"/>
    <property type="evidence" value="ECO:0007669"/>
    <property type="project" value="UniProtKB-KW"/>
</dbReference>
<evidence type="ECO:0000313" key="11">
    <source>
        <dbReference type="EMBL" id="KAK2872441.1"/>
    </source>
</evidence>
<evidence type="ECO:0000256" key="3">
    <source>
        <dbReference type="ARBA" id="ARBA00022723"/>
    </source>
</evidence>
<gene>
    <name evidence="11" type="ORF">Q8A67_022338</name>
</gene>
<evidence type="ECO:0000256" key="7">
    <source>
        <dbReference type="ARBA" id="ARBA00023014"/>
    </source>
</evidence>
<dbReference type="SUPFAM" id="SSF50022">
    <property type="entry name" value="ISP domain"/>
    <property type="match status" value="1"/>
</dbReference>
<dbReference type="CDD" id="cd03467">
    <property type="entry name" value="Rieske"/>
    <property type="match status" value="1"/>
</dbReference>
<evidence type="ECO:0000256" key="4">
    <source>
        <dbReference type="ARBA" id="ARBA00022737"/>
    </source>
</evidence>
<dbReference type="PROSITE" id="PS51296">
    <property type="entry name" value="RIESKE"/>
    <property type="match status" value="1"/>
</dbReference>
<evidence type="ECO:0000256" key="1">
    <source>
        <dbReference type="ARBA" id="ARBA00022553"/>
    </source>
</evidence>
<protein>
    <recommendedName>
        <fullName evidence="8 10">Rieske domain-containing protein</fullName>
    </recommendedName>
</protein>
<evidence type="ECO:0000256" key="9">
    <source>
        <dbReference type="SAM" id="MobiDB-lite"/>
    </source>
</evidence>
<evidence type="ECO:0000259" key="10">
    <source>
        <dbReference type="PROSITE" id="PS51296"/>
    </source>
</evidence>
<keyword evidence="4" id="KW-0677">Repeat</keyword>
<dbReference type="PANTHER" id="PTHR21496">
    <property type="entry name" value="FERREDOXIN-RELATED"/>
    <property type="match status" value="1"/>
</dbReference>
<dbReference type="InterPro" id="IPR017941">
    <property type="entry name" value="Rieske_2Fe-2S"/>
</dbReference>
<evidence type="ECO:0000256" key="8">
    <source>
        <dbReference type="ARBA" id="ARBA00071952"/>
    </source>
</evidence>
<feature type="domain" description="Rieske" evidence="10">
    <location>
        <begin position="28"/>
        <end position="142"/>
    </location>
</feature>
<dbReference type="Pfam" id="PF22543">
    <property type="entry name" value="Rieske_4"/>
    <property type="match status" value="1"/>
</dbReference>
<keyword evidence="6" id="KW-0408">Iron</keyword>
<feature type="region of interest" description="Disordered" evidence="9">
    <location>
        <begin position="163"/>
        <end position="184"/>
    </location>
</feature>
<dbReference type="PANTHER" id="PTHR21496:SF18">
    <property type="entry name" value="RIESKE DOMAIN-CONTAINING PROTEIN"/>
    <property type="match status" value="1"/>
</dbReference>
<dbReference type="GO" id="GO:0051537">
    <property type="term" value="F:2 iron, 2 sulfur cluster binding"/>
    <property type="evidence" value="ECO:0007669"/>
    <property type="project" value="UniProtKB-KW"/>
</dbReference>
<keyword evidence="5" id="KW-0007">Acetylation</keyword>
<keyword evidence="1" id="KW-0597">Phosphoprotein</keyword>
<name>A0AA88P7L1_9TELE</name>
<keyword evidence="2" id="KW-0001">2Fe-2S</keyword>
<dbReference type="InterPro" id="IPR036922">
    <property type="entry name" value="Rieske_2Fe-2S_sf"/>
</dbReference>
<organism evidence="11 12">
    <name type="scientific">Cirrhinus molitorella</name>
    <name type="common">mud carp</name>
    <dbReference type="NCBI Taxonomy" id="172907"/>
    <lineage>
        <taxon>Eukaryota</taxon>
        <taxon>Metazoa</taxon>
        <taxon>Chordata</taxon>
        <taxon>Craniata</taxon>
        <taxon>Vertebrata</taxon>
        <taxon>Euteleostomi</taxon>
        <taxon>Actinopterygii</taxon>
        <taxon>Neopterygii</taxon>
        <taxon>Teleostei</taxon>
        <taxon>Ostariophysi</taxon>
        <taxon>Cypriniformes</taxon>
        <taxon>Cyprinidae</taxon>
        <taxon>Labeoninae</taxon>
        <taxon>Labeonini</taxon>
        <taxon>Cirrhinus</taxon>
    </lineage>
</organism>
<dbReference type="EMBL" id="JAUYZG010000022">
    <property type="protein sequence ID" value="KAK2872441.1"/>
    <property type="molecule type" value="Genomic_DNA"/>
</dbReference>
<dbReference type="AlphaFoldDB" id="A0AA88P7L1"/>
<dbReference type="Gene3D" id="2.102.10.10">
    <property type="entry name" value="Rieske [2Fe-2S] iron-sulphur domain"/>
    <property type="match status" value="1"/>
</dbReference>
<reference evidence="11" key="1">
    <citation type="submission" date="2023-08" db="EMBL/GenBank/DDBJ databases">
        <title>Chromosome-level Genome Assembly of mud carp (Cirrhinus molitorella).</title>
        <authorList>
            <person name="Liu H."/>
        </authorList>
    </citation>
    <scope>NUCLEOTIDE SEQUENCE</scope>
    <source>
        <strain evidence="11">Prfri</strain>
        <tissue evidence="11">Muscle</tissue>
    </source>
</reference>
<sequence>MRCHVKLPVTSMRENRTTSMDKNKPSRLYFIGKKDDLIEAKRTNVTLDGRDILMMYHQRKFYAMDLQCYHAGSSLELGDIEEINNKLCIVCPKHKYKITLAEGEGLYKGTNPADEVPTPQWFSKGIKQRVHKVTEVDEDIFVTLSKCPGWVESDYYQTEKGRAELRKAQESEDAEADVNADEDV</sequence>